<evidence type="ECO:0000313" key="1">
    <source>
        <dbReference type="EMBL" id="TNN84880.1"/>
    </source>
</evidence>
<accession>A0A4Z2J3W2</accession>
<evidence type="ECO:0000313" key="2">
    <source>
        <dbReference type="Proteomes" id="UP000314294"/>
    </source>
</evidence>
<reference evidence="1 2" key="1">
    <citation type="submission" date="2019-03" db="EMBL/GenBank/DDBJ databases">
        <title>First draft genome of Liparis tanakae, snailfish: a comprehensive survey of snailfish specific genes.</title>
        <authorList>
            <person name="Kim W."/>
            <person name="Song I."/>
            <person name="Jeong J.-H."/>
            <person name="Kim D."/>
            <person name="Kim S."/>
            <person name="Ryu S."/>
            <person name="Song J.Y."/>
            <person name="Lee S.K."/>
        </authorList>
    </citation>
    <scope>NUCLEOTIDE SEQUENCE [LARGE SCALE GENOMIC DNA]</scope>
    <source>
        <tissue evidence="1">Muscle</tissue>
    </source>
</reference>
<organism evidence="1 2">
    <name type="scientific">Liparis tanakae</name>
    <name type="common">Tanaka's snailfish</name>
    <dbReference type="NCBI Taxonomy" id="230148"/>
    <lineage>
        <taxon>Eukaryota</taxon>
        <taxon>Metazoa</taxon>
        <taxon>Chordata</taxon>
        <taxon>Craniata</taxon>
        <taxon>Vertebrata</taxon>
        <taxon>Euteleostomi</taxon>
        <taxon>Actinopterygii</taxon>
        <taxon>Neopterygii</taxon>
        <taxon>Teleostei</taxon>
        <taxon>Neoteleostei</taxon>
        <taxon>Acanthomorphata</taxon>
        <taxon>Eupercaria</taxon>
        <taxon>Perciformes</taxon>
        <taxon>Cottioidei</taxon>
        <taxon>Cottales</taxon>
        <taxon>Liparidae</taxon>
        <taxon>Liparis</taxon>
    </lineage>
</organism>
<keyword evidence="2" id="KW-1185">Reference proteome</keyword>
<gene>
    <name evidence="1" type="ORF">EYF80_004925</name>
</gene>
<sequence length="114" mass="13028">MICSEYLHQKLPAYFGWLKVMRHSSARRLTLQAMTRPSESPDRKCLSSTNRHITGFSWALISFGRESTKRKCNASKDLFAIRDEIPFDKLAVEGTRILTLSSDAFSMSQTLTRP</sequence>
<dbReference type="Proteomes" id="UP000314294">
    <property type="component" value="Unassembled WGS sequence"/>
</dbReference>
<protein>
    <submittedName>
        <fullName evidence="1">Uncharacterized protein</fullName>
    </submittedName>
</protein>
<dbReference type="AlphaFoldDB" id="A0A4Z2J3W2"/>
<dbReference type="EMBL" id="SRLO01000024">
    <property type="protein sequence ID" value="TNN84880.1"/>
    <property type="molecule type" value="Genomic_DNA"/>
</dbReference>
<comment type="caution">
    <text evidence="1">The sequence shown here is derived from an EMBL/GenBank/DDBJ whole genome shotgun (WGS) entry which is preliminary data.</text>
</comment>
<name>A0A4Z2J3W2_9TELE</name>
<proteinExistence type="predicted"/>